<sequence length="70" mass="7229">MQGDPVQPSSSIKRFENFHFGKTLAYRAVYGGGGSSGGAQRSGSRKAGGNDARAGSARLITLNTVLTVLT</sequence>
<reference evidence="2 3" key="1">
    <citation type="submission" date="2024-03" db="EMBL/GenBank/DDBJ databases">
        <authorList>
            <person name="Martinez-Hernandez J."/>
        </authorList>
    </citation>
    <scope>NUCLEOTIDE SEQUENCE [LARGE SCALE GENOMIC DNA]</scope>
</reference>
<name>A0AAV1XIB4_LUPLU</name>
<evidence type="ECO:0000256" key="1">
    <source>
        <dbReference type="SAM" id="MobiDB-lite"/>
    </source>
</evidence>
<proteinExistence type="predicted"/>
<keyword evidence="3" id="KW-1185">Reference proteome</keyword>
<evidence type="ECO:0000313" key="2">
    <source>
        <dbReference type="EMBL" id="CAL0320859.1"/>
    </source>
</evidence>
<feature type="compositionally biased region" description="Low complexity" evidence="1">
    <location>
        <begin position="38"/>
        <end position="49"/>
    </location>
</feature>
<evidence type="ECO:0000313" key="3">
    <source>
        <dbReference type="Proteomes" id="UP001497480"/>
    </source>
</evidence>
<dbReference type="Proteomes" id="UP001497480">
    <property type="component" value="Unassembled WGS sequence"/>
</dbReference>
<comment type="caution">
    <text evidence="2">The sequence shown here is derived from an EMBL/GenBank/DDBJ whole genome shotgun (WGS) entry which is preliminary data.</text>
</comment>
<accession>A0AAV1XIB4</accession>
<feature type="region of interest" description="Disordered" evidence="1">
    <location>
        <begin position="33"/>
        <end position="53"/>
    </location>
</feature>
<gene>
    <name evidence="2" type="ORF">LLUT_LOCUS21919</name>
</gene>
<dbReference type="AlphaFoldDB" id="A0AAV1XIB4"/>
<organism evidence="2 3">
    <name type="scientific">Lupinus luteus</name>
    <name type="common">European yellow lupine</name>
    <dbReference type="NCBI Taxonomy" id="3873"/>
    <lineage>
        <taxon>Eukaryota</taxon>
        <taxon>Viridiplantae</taxon>
        <taxon>Streptophyta</taxon>
        <taxon>Embryophyta</taxon>
        <taxon>Tracheophyta</taxon>
        <taxon>Spermatophyta</taxon>
        <taxon>Magnoliopsida</taxon>
        <taxon>eudicotyledons</taxon>
        <taxon>Gunneridae</taxon>
        <taxon>Pentapetalae</taxon>
        <taxon>rosids</taxon>
        <taxon>fabids</taxon>
        <taxon>Fabales</taxon>
        <taxon>Fabaceae</taxon>
        <taxon>Papilionoideae</taxon>
        <taxon>50 kb inversion clade</taxon>
        <taxon>genistoids sensu lato</taxon>
        <taxon>core genistoids</taxon>
        <taxon>Genisteae</taxon>
        <taxon>Lupinus</taxon>
    </lineage>
</organism>
<protein>
    <submittedName>
        <fullName evidence="2">Uncharacterized protein</fullName>
    </submittedName>
</protein>
<dbReference type="EMBL" id="CAXHTB010000015">
    <property type="protein sequence ID" value="CAL0320859.1"/>
    <property type="molecule type" value="Genomic_DNA"/>
</dbReference>